<dbReference type="Proteomes" id="UP001221757">
    <property type="component" value="Unassembled WGS sequence"/>
</dbReference>
<feature type="transmembrane region" description="Helical" evidence="1">
    <location>
        <begin position="136"/>
        <end position="154"/>
    </location>
</feature>
<feature type="transmembrane region" description="Helical" evidence="1">
    <location>
        <begin position="63"/>
        <end position="83"/>
    </location>
</feature>
<keyword evidence="1" id="KW-0812">Transmembrane</keyword>
<keyword evidence="1" id="KW-0472">Membrane</keyword>
<gene>
    <name evidence="2" type="ORF">B0H17DRAFT_404279</name>
</gene>
<reference evidence="2" key="1">
    <citation type="submission" date="2023-03" db="EMBL/GenBank/DDBJ databases">
        <title>Massive genome expansion in bonnet fungi (Mycena s.s.) driven by repeated elements and novel gene families across ecological guilds.</title>
        <authorList>
            <consortium name="Lawrence Berkeley National Laboratory"/>
            <person name="Harder C.B."/>
            <person name="Miyauchi S."/>
            <person name="Viragh M."/>
            <person name="Kuo A."/>
            <person name="Thoen E."/>
            <person name="Andreopoulos B."/>
            <person name="Lu D."/>
            <person name="Skrede I."/>
            <person name="Drula E."/>
            <person name="Henrissat B."/>
            <person name="Morin E."/>
            <person name="Kohler A."/>
            <person name="Barry K."/>
            <person name="LaButti K."/>
            <person name="Morin E."/>
            <person name="Salamov A."/>
            <person name="Lipzen A."/>
            <person name="Mereny Z."/>
            <person name="Hegedus B."/>
            <person name="Baldrian P."/>
            <person name="Stursova M."/>
            <person name="Weitz H."/>
            <person name="Taylor A."/>
            <person name="Grigoriev I.V."/>
            <person name="Nagy L.G."/>
            <person name="Martin F."/>
            <person name="Kauserud H."/>
        </authorList>
    </citation>
    <scope>NUCLEOTIDE SEQUENCE</scope>
    <source>
        <strain evidence="2">CBHHK067</strain>
    </source>
</reference>
<name>A0AAD7CLY4_MYCRO</name>
<proteinExistence type="predicted"/>
<keyword evidence="1" id="KW-1133">Transmembrane helix</keyword>
<accession>A0AAD7CLY4</accession>
<feature type="transmembrane region" description="Helical" evidence="1">
    <location>
        <begin position="174"/>
        <end position="196"/>
    </location>
</feature>
<sequence length="274" mass="30591">MEPAERERAWVLRSNPLGVNTTTRYMYTARPKAFLILIGLVLFGFVAPAVLESSPVAAAGPAGAAFAWSGAKFMQGLTTLALIRMVFSLRSLACDAQGWFTSATEHAPTPAELEDGTAQCPHGVEPAWTTATEDPILKVARTAATFIFVCFQLFRGDVVSGQNPLLENVGAVLLFLLRGLEVILVEGLLLVFVLWLKGITREVFRRRWLQPSKRGYDLLRQALRLLKACSIQKRCRRRMRKVRCRRRQREPRVSSEIYASGLTRRLFPARKCGG</sequence>
<dbReference type="EMBL" id="JARKIE010000343">
    <property type="protein sequence ID" value="KAJ7652889.1"/>
    <property type="molecule type" value="Genomic_DNA"/>
</dbReference>
<organism evidence="2 3">
    <name type="scientific">Mycena rosella</name>
    <name type="common">Pink bonnet</name>
    <name type="synonym">Agaricus rosellus</name>
    <dbReference type="NCBI Taxonomy" id="1033263"/>
    <lineage>
        <taxon>Eukaryota</taxon>
        <taxon>Fungi</taxon>
        <taxon>Dikarya</taxon>
        <taxon>Basidiomycota</taxon>
        <taxon>Agaricomycotina</taxon>
        <taxon>Agaricomycetes</taxon>
        <taxon>Agaricomycetidae</taxon>
        <taxon>Agaricales</taxon>
        <taxon>Marasmiineae</taxon>
        <taxon>Mycenaceae</taxon>
        <taxon>Mycena</taxon>
    </lineage>
</organism>
<keyword evidence="3" id="KW-1185">Reference proteome</keyword>
<comment type="caution">
    <text evidence="2">The sequence shown here is derived from an EMBL/GenBank/DDBJ whole genome shotgun (WGS) entry which is preliminary data.</text>
</comment>
<feature type="transmembrane region" description="Helical" evidence="1">
    <location>
        <begin position="33"/>
        <end position="51"/>
    </location>
</feature>
<evidence type="ECO:0000313" key="2">
    <source>
        <dbReference type="EMBL" id="KAJ7652889.1"/>
    </source>
</evidence>
<protein>
    <submittedName>
        <fullName evidence="2">Uncharacterized protein</fullName>
    </submittedName>
</protein>
<evidence type="ECO:0000256" key="1">
    <source>
        <dbReference type="SAM" id="Phobius"/>
    </source>
</evidence>
<evidence type="ECO:0000313" key="3">
    <source>
        <dbReference type="Proteomes" id="UP001221757"/>
    </source>
</evidence>
<dbReference type="AlphaFoldDB" id="A0AAD7CLY4"/>